<feature type="transmembrane region" description="Helical" evidence="11">
    <location>
        <begin position="190"/>
        <end position="210"/>
    </location>
</feature>
<keyword evidence="3" id="KW-0488">Methylation</keyword>
<evidence type="ECO:0000256" key="3">
    <source>
        <dbReference type="ARBA" id="ARBA00022481"/>
    </source>
</evidence>
<dbReference type="PANTHER" id="PTHR43531">
    <property type="entry name" value="PROTEIN ICFG"/>
    <property type="match status" value="1"/>
</dbReference>
<feature type="transmembrane region" description="Helical" evidence="11">
    <location>
        <begin position="12"/>
        <end position="33"/>
    </location>
</feature>
<dbReference type="PRINTS" id="PR00260">
    <property type="entry name" value="CHEMTRNSDUCR"/>
</dbReference>
<dbReference type="GO" id="GO:0004888">
    <property type="term" value="F:transmembrane signaling receptor activity"/>
    <property type="evidence" value="ECO:0007669"/>
    <property type="project" value="InterPro"/>
</dbReference>
<evidence type="ECO:0000256" key="11">
    <source>
        <dbReference type="SAM" id="Phobius"/>
    </source>
</evidence>
<dbReference type="SUPFAM" id="SSF58104">
    <property type="entry name" value="Methyl-accepting chemotaxis protein (MCP) signaling domain"/>
    <property type="match status" value="1"/>
</dbReference>
<reference evidence="14" key="1">
    <citation type="journal article" date="2020" name="Microorganisms">
        <title>Reliable Identification of Environmental Pseudomonas Isolates Using the rpoD Gene.</title>
        <authorList>
            <consortium name="The Broad Institute Genome Sequencing Platform"/>
            <person name="Girard L."/>
            <person name="Lood C."/>
            <person name="Rokni-Zadeh H."/>
            <person name="van Noort V."/>
            <person name="Lavigne R."/>
            <person name="De Mot R."/>
        </authorList>
    </citation>
    <scope>NUCLEOTIDE SEQUENCE [LARGE SCALE GENOMIC DNA]</scope>
    <source>
        <strain evidence="14">SWRI145</strain>
    </source>
</reference>
<comment type="subcellular location">
    <subcellularLocation>
        <location evidence="1">Cell membrane</location>
        <topology evidence="1">Multi-pass membrane protein</topology>
    </subcellularLocation>
</comment>
<dbReference type="InterPro" id="IPR003660">
    <property type="entry name" value="HAMP_dom"/>
</dbReference>
<evidence type="ECO:0000256" key="8">
    <source>
        <dbReference type="ARBA" id="ARBA00029447"/>
    </source>
</evidence>
<dbReference type="InterPro" id="IPR047347">
    <property type="entry name" value="YvaQ-like_sensor"/>
</dbReference>
<evidence type="ECO:0000256" key="5">
    <source>
        <dbReference type="ARBA" id="ARBA00022989"/>
    </source>
</evidence>
<keyword evidence="5 11" id="KW-1133">Transmembrane helix</keyword>
<dbReference type="Gene3D" id="1.10.287.950">
    <property type="entry name" value="Methyl-accepting chemotaxis protein"/>
    <property type="match status" value="1"/>
</dbReference>
<accession>A0A8I0CWN9</accession>
<keyword evidence="4 11" id="KW-0812">Transmembrane</keyword>
<dbReference type="GO" id="GO:0005886">
    <property type="term" value="C:plasma membrane"/>
    <property type="evidence" value="ECO:0007669"/>
    <property type="project" value="UniProtKB-SubCell"/>
</dbReference>
<feature type="region of interest" description="Disordered" evidence="10">
    <location>
        <begin position="522"/>
        <end position="549"/>
    </location>
</feature>
<evidence type="ECO:0000313" key="14">
    <source>
        <dbReference type="EMBL" id="MBC3292953.1"/>
    </source>
</evidence>
<evidence type="ECO:0000259" key="12">
    <source>
        <dbReference type="PROSITE" id="PS50111"/>
    </source>
</evidence>
<dbReference type="PROSITE" id="PS50885">
    <property type="entry name" value="HAMP"/>
    <property type="match status" value="1"/>
</dbReference>
<feature type="domain" description="HAMP" evidence="13">
    <location>
        <begin position="212"/>
        <end position="264"/>
    </location>
</feature>
<dbReference type="InterPro" id="IPR051310">
    <property type="entry name" value="MCP_chemotaxis"/>
</dbReference>
<dbReference type="GO" id="GO:0007165">
    <property type="term" value="P:signal transduction"/>
    <property type="evidence" value="ECO:0007669"/>
    <property type="project" value="UniProtKB-KW"/>
</dbReference>
<dbReference type="SMART" id="SM00283">
    <property type="entry name" value="MA"/>
    <property type="match status" value="1"/>
</dbReference>
<keyword evidence="7 9" id="KW-0807">Transducer</keyword>
<evidence type="ECO:0000256" key="1">
    <source>
        <dbReference type="ARBA" id="ARBA00004651"/>
    </source>
</evidence>
<dbReference type="CDD" id="cd11386">
    <property type="entry name" value="MCP_signal"/>
    <property type="match status" value="1"/>
</dbReference>
<dbReference type="CDD" id="cd06225">
    <property type="entry name" value="HAMP"/>
    <property type="match status" value="1"/>
</dbReference>
<dbReference type="FunFam" id="1.10.287.950:FF:000001">
    <property type="entry name" value="Methyl-accepting chemotaxis sensory transducer"/>
    <property type="match status" value="1"/>
</dbReference>
<dbReference type="InterPro" id="IPR004090">
    <property type="entry name" value="Chemotax_Me-accpt_rcpt"/>
</dbReference>
<sequence length="549" mass="60234">MKISNMRVGTRLSVGFCLVLFMMLIMGMISWQLTQSNSTSVNTMIYQDLQKERLVQEWITLVDRNSGNTIAAMATQDPKLREQILNNIKNDTARTSEVQSTLKPLLRFEKGKAFFRAIQETRAKYLVLRKEGLEMAEQGKYENMSEFISTRFMPVTQEYNKTLHSLLELQNQIINDTHASIKKASHLTELVIVLSVLFGIVLGSLIAWYITRSITRPLKEAVTVASRAAKGDLTTEVKVHSTDELGQLMSALKEMVSELGSTVLQVRHGAESISVAADQIDAGNQDLASRTEEQAAGVVETAATLEQLTSTIKSTADNVRRVNELFTETGQVVKINSDRMHEVSAAMEEIHKGAEKMGDIIAVIEGIAFQTNILALNAAVEAARAGEQGRGFAVVAGEVRTLAQRSSASAKEIRDIISASVSKIADGRGLVSQADNGMQEIVDTVSSVHTLVDEIARASHEQSEGITQINITMGQIDTTTQQNASLVEESSAASGSLKEQARILIESIRVFVLRDSETNNAPLRPHVSPAVIPRKQPEPRGSEQDWQAF</sequence>
<keyword evidence="6 11" id="KW-0472">Membrane</keyword>
<dbReference type="PANTHER" id="PTHR43531:SF14">
    <property type="entry name" value="METHYL-ACCEPTING CHEMOTAXIS PROTEIN I-RELATED"/>
    <property type="match status" value="1"/>
</dbReference>
<organism evidence="14">
    <name type="scientific">Pseudomonas tritici</name>
    <dbReference type="NCBI Taxonomy" id="2745518"/>
    <lineage>
        <taxon>Bacteria</taxon>
        <taxon>Pseudomonadati</taxon>
        <taxon>Pseudomonadota</taxon>
        <taxon>Gammaproteobacteria</taxon>
        <taxon>Pseudomonadales</taxon>
        <taxon>Pseudomonadaceae</taxon>
        <taxon>Pseudomonas</taxon>
    </lineage>
</organism>
<dbReference type="Pfam" id="PF00015">
    <property type="entry name" value="MCPsignal"/>
    <property type="match status" value="1"/>
</dbReference>
<evidence type="ECO:0000256" key="2">
    <source>
        <dbReference type="ARBA" id="ARBA00022475"/>
    </source>
</evidence>
<gene>
    <name evidence="14" type="ORF">HU722_15650</name>
</gene>
<dbReference type="AlphaFoldDB" id="A0A8I0CWN9"/>
<dbReference type="InterPro" id="IPR024478">
    <property type="entry name" value="HlyB_4HB_MCP"/>
</dbReference>
<evidence type="ECO:0000256" key="4">
    <source>
        <dbReference type="ARBA" id="ARBA00022692"/>
    </source>
</evidence>
<evidence type="ECO:0000256" key="6">
    <source>
        <dbReference type="ARBA" id="ARBA00023136"/>
    </source>
</evidence>
<evidence type="ECO:0000256" key="9">
    <source>
        <dbReference type="PROSITE-ProRule" id="PRU00284"/>
    </source>
</evidence>
<dbReference type="Pfam" id="PF12729">
    <property type="entry name" value="4HB_MCP_1"/>
    <property type="match status" value="1"/>
</dbReference>
<dbReference type="PROSITE" id="PS50111">
    <property type="entry name" value="CHEMOTAXIS_TRANSDUC_2"/>
    <property type="match status" value="1"/>
</dbReference>
<dbReference type="Gene3D" id="6.10.340.10">
    <property type="match status" value="1"/>
</dbReference>
<comment type="caution">
    <text evidence="14">The sequence shown here is derived from an EMBL/GenBank/DDBJ whole genome shotgun (WGS) entry which is preliminary data.</text>
</comment>
<evidence type="ECO:0000256" key="7">
    <source>
        <dbReference type="ARBA" id="ARBA00023224"/>
    </source>
</evidence>
<proteinExistence type="inferred from homology"/>
<dbReference type="Pfam" id="PF00672">
    <property type="entry name" value="HAMP"/>
    <property type="match status" value="1"/>
</dbReference>
<dbReference type="CDD" id="cd19411">
    <property type="entry name" value="MCP2201-like_sensor"/>
    <property type="match status" value="1"/>
</dbReference>
<dbReference type="InterPro" id="IPR004089">
    <property type="entry name" value="MCPsignal_dom"/>
</dbReference>
<evidence type="ECO:0000256" key="10">
    <source>
        <dbReference type="SAM" id="MobiDB-lite"/>
    </source>
</evidence>
<comment type="similarity">
    <text evidence="8">Belongs to the methyl-accepting chemotaxis (MCP) protein family.</text>
</comment>
<name>A0A8I0CWN9_9PSED</name>
<dbReference type="EMBL" id="JABWQF010000008">
    <property type="protein sequence ID" value="MBC3292953.1"/>
    <property type="molecule type" value="Genomic_DNA"/>
</dbReference>
<keyword evidence="2" id="KW-1003">Cell membrane</keyword>
<protein>
    <submittedName>
        <fullName evidence="14">MCP four helix bundle domain-containing protein</fullName>
    </submittedName>
</protein>
<dbReference type="GO" id="GO:0006935">
    <property type="term" value="P:chemotaxis"/>
    <property type="evidence" value="ECO:0007669"/>
    <property type="project" value="InterPro"/>
</dbReference>
<dbReference type="SMART" id="SM00304">
    <property type="entry name" value="HAMP"/>
    <property type="match status" value="1"/>
</dbReference>
<evidence type="ECO:0000259" key="13">
    <source>
        <dbReference type="PROSITE" id="PS50885"/>
    </source>
</evidence>
<feature type="domain" description="Methyl-accepting transducer" evidence="12">
    <location>
        <begin position="269"/>
        <end position="498"/>
    </location>
</feature>